<sequence length="78" mass="8184">MASSNAQYFNIPTFSRADSVSSDSRGWSDTPHCSISSPKKLVFGTAFPAATDTVCVPVATRVPSLPIGSVLPDQLAAR</sequence>
<proteinExistence type="predicted"/>
<dbReference type="HOGENOM" id="CLU_2625457_0_0_1"/>
<reference evidence="2" key="3">
    <citation type="submission" date="2018-11" db="EMBL/GenBank/DDBJ databases">
        <authorList>
            <consortium name="Genoscope - CEA"/>
            <person name="William W."/>
        </authorList>
    </citation>
    <scope>NUCLEOTIDE SEQUENCE</scope>
</reference>
<dbReference type="Proteomes" id="UP000694005">
    <property type="component" value="Chromosome A10"/>
</dbReference>
<dbReference type="EMBL" id="LS974626">
    <property type="protein sequence ID" value="CAG7910474.1"/>
    <property type="molecule type" value="Genomic_DNA"/>
</dbReference>
<evidence type="ECO:0000313" key="1">
    <source>
        <dbReference type="EMBL" id="CAG7910474.1"/>
    </source>
</evidence>
<organism evidence="2">
    <name type="scientific">Brassica campestris</name>
    <name type="common">Field mustard</name>
    <dbReference type="NCBI Taxonomy" id="3711"/>
    <lineage>
        <taxon>Eukaryota</taxon>
        <taxon>Viridiplantae</taxon>
        <taxon>Streptophyta</taxon>
        <taxon>Embryophyta</taxon>
        <taxon>Tracheophyta</taxon>
        <taxon>Spermatophyta</taxon>
        <taxon>Magnoliopsida</taxon>
        <taxon>eudicotyledons</taxon>
        <taxon>Gunneridae</taxon>
        <taxon>Pentapetalae</taxon>
        <taxon>rosids</taxon>
        <taxon>malvids</taxon>
        <taxon>Brassicales</taxon>
        <taxon>Brassicaceae</taxon>
        <taxon>Brassiceae</taxon>
        <taxon>Brassica</taxon>
    </lineage>
</organism>
<reference evidence="4" key="1">
    <citation type="journal article" date="2011" name="Nat. Genet.">
        <title>The genome of the mesopolyploid crop species Brassica rapa.</title>
        <authorList>
            <consortium name="Brassica rapa Genome Sequencing Project Consortium"/>
            <person name="Wang X."/>
            <person name="Wang H."/>
            <person name="Wang J."/>
            <person name="Sun R."/>
            <person name="Wu J."/>
            <person name="Liu S."/>
            <person name="Bai Y."/>
            <person name="Mun J.H."/>
            <person name="Bancroft I."/>
            <person name="Cheng F."/>
            <person name="Huang S."/>
            <person name="Li X."/>
            <person name="Hua W."/>
            <person name="Wang J."/>
            <person name="Wang X."/>
            <person name="Freeling M."/>
            <person name="Pires J.C."/>
            <person name="Paterson A.H."/>
            <person name="Chalhoub B."/>
            <person name="Wang B."/>
            <person name="Hayward A."/>
            <person name="Sharpe A.G."/>
            <person name="Park B.S."/>
            <person name="Weisshaar B."/>
            <person name="Liu B."/>
            <person name="Li B."/>
            <person name="Liu B."/>
            <person name="Tong C."/>
            <person name="Song C."/>
            <person name="Duran C."/>
            <person name="Peng C."/>
            <person name="Geng C."/>
            <person name="Koh C."/>
            <person name="Lin C."/>
            <person name="Edwards D."/>
            <person name="Mu D."/>
            <person name="Shen D."/>
            <person name="Soumpourou E."/>
            <person name="Li F."/>
            <person name="Fraser F."/>
            <person name="Conant G."/>
            <person name="Lassalle G."/>
            <person name="King G.J."/>
            <person name="Bonnema G."/>
            <person name="Tang H."/>
            <person name="Wang H."/>
            <person name="Belcram H."/>
            <person name="Zhou H."/>
            <person name="Hirakawa H."/>
            <person name="Abe H."/>
            <person name="Guo H."/>
            <person name="Wang H."/>
            <person name="Jin H."/>
            <person name="Parkin I.A."/>
            <person name="Batley J."/>
            <person name="Kim J.S."/>
            <person name="Just J."/>
            <person name="Li J."/>
            <person name="Xu J."/>
            <person name="Deng J."/>
            <person name="Kim J.A."/>
            <person name="Li J."/>
            <person name="Yu J."/>
            <person name="Meng J."/>
            <person name="Wang J."/>
            <person name="Min J."/>
            <person name="Poulain J."/>
            <person name="Wang J."/>
            <person name="Hatakeyama K."/>
            <person name="Wu K."/>
            <person name="Wang L."/>
            <person name="Fang L."/>
            <person name="Trick M."/>
            <person name="Links M.G."/>
            <person name="Zhao M."/>
            <person name="Jin M."/>
            <person name="Ramchiary N."/>
            <person name="Drou N."/>
            <person name="Berkman P.J."/>
            <person name="Cai Q."/>
            <person name="Huang Q."/>
            <person name="Li R."/>
            <person name="Tabata S."/>
            <person name="Cheng S."/>
            <person name="Zhang S."/>
            <person name="Zhang S."/>
            <person name="Huang S."/>
            <person name="Sato S."/>
            <person name="Sun S."/>
            <person name="Kwon S.J."/>
            <person name="Choi S.R."/>
            <person name="Lee T.H."/>
            <person name="Fan W."/>
            <person name="Zhao X."/>
            <person name="Tan X."/>
            <person name="Xu X."/>
            <person name="Wang Y."/>
            <person name="Qiu Y."/>
            <person name="Yin Y."/>
            <person name="Li Y."/>
            <person name="Du Y."/>
            <person name="Liao Y."/>
            <person name="Lim Y."/>
            <person name="Narusaka Y."/>
            <person name="Wang Y."/>
            <person name="Wang Z."/>
            <person name="Li Z."/>
            <person name="Wang Z."/>
            <person name="Xiong Z."/>
            <person name="Zhang Z."/>
        </authorList>
    </citation>
    <scope>NUCLEOTIDE SEQUENCE [LARGE SCALE GENOMIC DNA]</scope>
    <source>
        <strain evidence="4">cv. Chiifu-401-42</strain>
    </source>
</reference>
<dbReference type="Gramene" id="A10p17200.2_BraZ1">
    <property type="protein sequence ID" value="A10p17200.2_BraZ1.CDS.1"/>
    <property type="gene ID" value="A10g17200.2_BraZ1"/>
</dbReference>
<reference evidence="3" key="4">
    <citation type="submission" date="2023-03" db="UniProtKB">
        <authorList>
            <consortium name="EnsemblPlants"/>
        </authorList>
    </citation>
    <scope>IDENTIFICATION</scope>
    <source>
        <strain evidence="3">cv. Chiifu-401-42</strain>
    </source>
</reference>
<name>A0A3P6CQY9_BRACM</name>
<keyword evidence="4" id="KW-1185">Reference proteome</keyword>
<dbReference type="Proteomes" id="UP000011750">
    <property type="component" value="Chromosome A10"/>
</dbReference>
<dbReference type="EnsemblPlants" id="Bra002587.1">
    <property type="protein sequence ID" value="Bra002587.1-P"/>
    <property type="gene ID" value="Bra002587"/>
</dbReference>
<evidence type="ECO:0000313" key="2">
    <source>
        <dbReference type="EMBL" id="VDD18106.1"/>
    </source>
</evidence>
<gene>
    <name evidence="2" type="ORF">BRAA10T43723Z</name>
    <name evidence="1" type="ORF">BRAPAZ1V2_A10P17200.2</name>
</gene>
<evidence type="ECO:0000313" key="3">
    <source>
        <dbReference type="EnsemblPlants" id="Bra002587.1-P"/>
    </source>
</evidence>
<dbReference type="AlphaFoldDB" id="A0A3P6CQY9"/>
<accession>A0A3P6CQY9</accession>
<reference evidence="4" key="2">
    <citation type="journal article" date="2018" name="Hortic Res">
        <title>Improved Brassica rapa reference genome by single-molecule sequencing and chromosome conformation capture technologies.</title>
        <authorList>
            <person name="Zhang L."/>
            <person name="Cai X."/>
            <person name="Wu J."/>
            <person name="Liu M."/>
            <person name="Grob S."/>
            <person name="Cheng F."/>
            <person name="Liang J."/>
            <person name="Cai C."/>
            <person name="Liu Z."/>
            <person name="Liu B."/>
            <person name="Wang F."/>
            <person name="Li S."/>
            <person name="Liu F."/>
            <person name="Li X."/>
            <person name="Cheng L."/>
            <person name="Yang W."/>
            <person name="Li M.H."/>
            <person name="Grossniklaus U."/>
            <person name="Zheng H."/>
            <person name="Wang X."/>
        </authorList>
    </citation>
    <scope>NUCLEOTIDE SEQUENCE [LARGE SCALE GENOMIC DNA]</scope>
    <source>
        <strain evidence="4">cv. Chiifu-401-42</strain>
    </source>
</reference>
<dbReference type="Gramene" id="Bra002587.1">
    <property type="protein sequence ID" value="Bra002587.1-P"/>
    <property type="gene ID" value="Bra002587"/>
</dbReference>
<accession>M4CEF6</accession>
<protein>
    <submittedName>
        <fullName evidence="2 3">Uncharacterized protein</fullName>
    </submittedName>
</protein>
<dbReference type="EMBL" id="LR031577">
    <property type="protein sequence ID" value="VDD18106.1"/>
    <property type="molecule type" value="Genomic_DNA"/>
</dbReference>
<evidence type="ECO:0000313" key="4">
    <source>
        <dbReference type="Proteomes" id="UP000011750"/>
    </source>
</evidence>